<name>A0A4Y9ZZM5_9AGAM</name>
<accession>A0A4Y9ZZM5</accession>
<evidence type="ECO:0000313" key="2">
    <source>
        <dbReference type="Proteomes" id="UP000298061"/>
    </source>
</evidence>
<feature type="non-terminal residue" evidence="1">
    <location>
        <position position="1"/>
    </location>
</feature>
<dbReference type="EMBL" id="SFCI01000490">
    <property type="protein sequence ID" value="TFY79503.1"/>
    <property type="molecule type" value="Genomic_DNA"/>
</dbReference>
<evidence type="ECO:0000313" key="1">
    <source>
        <dbReference type="EMBL" id="TFY79503.1"/>
    </source>
</evidence>
<comment type="caution">
    <text evidence="1">The sequence shown here is derived from an EMBL/GenBank/DDBJ whole genome shotgun (WGS) entry which is preliminary data.</text>
</comment>
<proteinExistence type="predicted"/>
<dbReference type="AlphaFoldDB" id="A0A4Y9ZZM5"/>
<dbReference type="STRING" id="135208.A0A4Y9ZZM5"/>
<dbReference type="Proteomes" id="UP000298061">
    <property type="component" value="Unassembled WGS sequence"/>
</dbReference>
<sequence>EGFYMEEDEHGLDEHMQEALLAGLEADPDTDQETTFPMHVGQGQLDMPPRSASTMEGSFAATSFRQASDGALEDDIKLQAEQIWRECQSERVKVQKEAEAALTVPRREGAADNSPLVGNLLGENHVNNVLMCNMLMGIQISLEVSSEDQMATCG</sequence>
<dbReference type="OrthoDB" id="2444060at2759"/>
<reference evidence="1 2" key="1">
    <citation type="submission" date="2019-02" db="EMBL/GenBank/DDBJ databases">
        <title>Genome sequencing of the rare red list fungi Hericium alpestre (H. flagellum).</title>
        <authorList>
            <person name="Buettner E."/>
            <person name="Kellner H."/>
        </authorList>
    </citation>
    <scope>NUCLEOTIDE SEQUENCE [LARGE SCALE GENOMIC DNA]</scope>
    <source>
        <strain evidence="1 2">DSM 108284</strain>
    </source>
</reference>
<organism evidence="1 2">
    <name type="scientific">Hericium alpestre</name>
    <dbReference type="NCBI Taxonomy" id="135208"/>
    <lineage>
        <taxon>Eukaryota</taxon>
        <taxon>Fungi</taxon>
        <taxon>Dikarya</taxon>
        <taxon>Basidiomycota</taxon>
        <taxon>Agaricomycotina</taxon>
        <taxon>Agaricomycetes</taxon>
        <taxon>Russulales</taxon>
        <taxon>Hericiaceae</taxon>
        <taxon>Hericium</taxon>
    </lineage>
</organism>
<keyword evidence="2" id="KW-1185">Reference proteome</keyword>
<protein>
    <submittedName>
        <fullName evidence="1">Uncharacterized protein</fullName>
    </submittedName>
</protein>
<gene>
    <name evidence="1" type="ORF">EWM64_g4503</name>
</gene>